<dbReference type="PANTHER" id="PTHR45764">
    <property type="entry name" value="BZIP TRANSCRIPTION FACTOR 44"/>
    <property type="match status" value="1"/>
</dbReference>
<dbReference type="CDD" id="cd14702">
    <property type="entry name" value="bZIP_plant_GBF1"/>
    <property type="match status" value="1"/>
</dbReference>
<dbReference type="GO" id="GO:0000976">
    <property type="term" value="F:transcription cis-regulatory region binding"/>
    <property type="evidence" value="ECO:0007669"/>
    <property type="project" value="TreeGrafter"/>
</dbReference>
<dbReference type="InterPro" id="IPR004827">
    <property type="entry name" value="bZIP"/>
</dbReference>
<accession>A0A8T3B3S6</accession>
<dbReference type="GO" id="GO:0046982">
    <property type="term" value="F:protein heterodimerization activity"/>
    <property type="evidence" value="ECO:0007669"/>
    <property type="project" value="UniProtKB-ARBA"/>
</dbReference>
<dbReference type="FunFam" id="1.20.5.170:FF:000020">
    <property type="entry name" value="BZIP transcription factor"/>
    <property type="match status" value="1"/>
</dbReference>
<keyword evidence="9" id="KW-1185">Reference proteome</keyword>
<proteinExistence type="predicted"/>
<keyword evidence="4" id="KW-0804">Transcription</keyword>
<dbReference type="Proteomes" id="UP000829196">
    <property type="component" value="Unassembled WGS sequence"/>
</dbReference>
<evidence type="ECO:0000256" key="6">
    <source>
        <dbReference type="SAM" id="MobiDB-lite"/>
    </source>
</evidence>
<dbReference type="EMBL" id="JAGYWB010000011">
    <property type="protein sequence ID" value="KAI0504237.1"/>
    <property type="molecule type" value="Genomic_DNA"/>
</dbReference>
<name>A0A8T3B3S6_DENNO</name>
<dbReference type="OrthoDB" id="551672at2759"/>
<evidence type="ECO:0000256" key="4">
    <source>
        <dbReference type="ARBA" id="ARBA00023163"/>
    </source>
</evidence>
<feature type="domain" description="BZIP" evidence="7">
    <location>
        <begin position="12"/>
        <end position="59"/>
    </location>
</feature>
<protein>
    <recommendedName>
        <fullName evidence="7">BZIP domain-containing protein</fullName>
    </recommendedName>
</protein>
<feature type="region of interest" description="Disordered" evidence="6">
    <location>
        <begin position="1"/>
        <end position="34"/>
    </location>
</feature>
<keyword evidence="3" id="KW-0238">DNA-binding</keyword>
<sequence>MSMEEENRFDLDQRKRKRMLSNRESARRSRMRKQKHLNDLVNQVGKLREDNSRISAQVKLRSEWYATVETENRVMRTQVMELTERLRYVSSLIRFVQAASGMVMEIPDPLLKPWQVPCPSQSIMASANFFQC</sequence>
<reference evidence="8" key="1">
    <citation type="journal article" date="2022" name="Front. Genet.">
        <title>Chromosome-Scale Assembly of the Dendrobium nobile Genome Provides Insights Into the Molecular Mechanism of the Biosynthesis of the Medicinal Active Ingredient of Dendrobium.</title>
        <authorList>
            <person name="Xu Q."/>
            <person name="Niu S.-C."/>
            <person name="Li K.-L."/>
            <person name="Zheng P.-J."/>
            <person name="Zhang X.-J."/>
            <person name="Jia Y."/>
            <person name="Liu Y."/>
            <person name="Niu Y.-X."/>
            <person name="Yu L.-H."/>
            <person name="Chen D.-F."/>
            <person name="Zhang G.-Q."/>
        </authorList>
    </citation>
    <scope>NUCLEOTIDE SEQUENCE</scope>
    <source>
        <tissue evidence="8">Leaf</tissue>
    </source>
</reference>
<dbReference type="InterPro" id="IPR046347">
    <property type="entry name" value="bZIP_sf"/>
</dbReference>
<evidence type="ECO:0000256" key="3">
    <source>
        <dbReference type="ARBA" id="ARBA00023125"/>
    </source>
</evidence>
<dbReference type="AlphaFoldDB" id="A0A8T3B3S6"/>
<comment type="subcellular location">
    <subcellularLocation>
        <location evidence="1">Nucleus</location>
    </subcellularLocation>
</comment>
<dbReference type="Gene3D" id="1.20.5.170">
    <property type="match status" value="1"/>
</dbReference>
<evidence type="ECO:0000313" key="8">
    <source>
        <dbReference type="EMBL" id="KAI0504237.1"/>
    </source>
</evidence>
<dbReference type="SMART" id="SM00338">
    <property type="entry name" value="BRLZ"/>
    <property type="match status" value="1"/>
</dbReference>
<feature type="compositionally biased region" description="Basic and acidic residues" evidence="6">
    <location>
        <begin position="1"/>
        <end position="13"/>
    </location>
</feature>
<dbReference type="SMR" id="A0A8T3B3S6"/>
<dbReference type="PROSITE" id="PS00036">
    <property type="entry name" value="BZIP_BASIC"/>
    <property type="match status" value="1"/>
</dbReference>
<dbReference type="GO" id="GO:0005634">
    <property type="term" value="C:nucleus"/>
    <property type="evidence" value="ECO:0007669"/>
    <property type="project" value="UniProtKB-SubCell"/>
</dbReference>
<evidence type="ECO:0000313" key="9">
    <source>
        <dbReference type="Proteomes" id="UP000829196"/>
    </source>
</evidence>
<dbReference type="InterPro" id="IPR045314">
    <property type="entry name" value="bZIP_plant_GBF1"/>
</dbReference>
<organism evidence="8 9">
    <name type="scientific">Dendrobium nobile</name>
    <name type="common">Orchid</name>
    <dbReference type="NCBI Taxonomy" id="94219"/>
    <lineage>
        <taxon>Eukaryota</taxon>
        <taxon>Viridiplantae</taxon>
        <taxon>Streptophyta</taxon>
        <taxon>Embryophyta</taxon>
        <taxon>Tracheophyta</taxon>
        <taxon>Spermatophyta</taxon>
        <taxon>Magnoliopsida</taxon>
        <taxon>Liliopsida</taxon>
        <taxon>Asparagales</taxon>
        <taxon>Orchidaceae</taxon>
        <taxon>Epidendroideae</taxon>
        <taxon>Malaxideae</taxon>
        <taxon>Dendrobiinae</taxon>
        <taxon>Dendrobium</taxon>
    </lineage>
</organism>
<keyword evidence="5" id="KW-0539">Nucleus</keyword>
<comment type="caution">
    <text evidence="8">The sequence shown here is derived from an EMBL/GenBank/DDBJ whole genome shotgun (WGS) entry which is preliminary data.</text>
</comment>
<evidence type="ECO:0000256" key="5">
    <source>
        <dbReference type="ARBA" id="ARBA00023242"/>
    </source>
</evidence>
<evidence type="ECO:0000259" key="7">
    <source>
        <dbReference type="PROSITE" id="PS50217"/>
    </source>
</evidence>
<dbReference type="SUPFAM" id="SSF57959">
    <property type="entry name" value="Leucine zipper domain"/>
    <property type="match status" value="1"/>
</dbReference>
<dbReference type="PROSITE" id="PS50217">
    <property type="entry name" value="BZIP"/>
    <property type="match status" value="1"/>
</dbReference>
<keyword evidence="2" id="KW-0805">Transcription regulation</keyword>
<evidence type="ECO:0000256" key="1">
    <source>
        <dbReference type="ARBA" id="ARBA00004123"/>
    </source>
</evidence>
<dbReference type="GO" id="GO:0045893">
    <property type="term" value="P:positive regulation of DNA-templated transcription"/>
    <property type="evidence" value="ECO:0007669"/>
    <property type="project" value="TreeGrafter"/>
</dbReference>
<evidence type="ECO:0000256" key="2">
    <source>
        <dbReference type="ARBA" id="ARBA00023015"/>
    </source>
</evidence>
<dbReference type="Pfam" id="PF07716">
    <property type="entry name" value="bZIP_2"/>
    <property type="match status" value="1"/>
</dbReference>
<dbReference type="PANTHER" id="PTHR45764:SF38">
    <property type="entry name" value="BZIP TRANSCRIPTION FACTOR 44"/>
    <property type="match status" value="1"/>
</dbReference>
<dbReference type="GO" id="GO:0003700">
    <property type="term" value="F:DNA-binding transcription factor activity"/>
    <property type="evidence" value="ECO:0007669"/>
    <property type="project" value="InterPro"/>
</dbReference>
<gene>
    <name evidence="8" type="ORF">KFK09_015187</name>
</gene>